<protein>
    <submittedName>
        <fullName evidence="8">Multidrug resistance protein MdtD</fullName>
    </submittedName>
</protein>
<dbReference type="GO" id="GO:0022857">
    <property type="term" value="F:transmembrane transporter activity"/>
    <property type="evidence" value="ECO:0007669"/>
    <property type="project" value="InterPro"/>
</dbReference>
<evidence type="ECO:0000313" key="8">
    <source>
        <dbReference type="EMBL" id="WOC13912.1"/>
    </source>
</evidence>
<evidence type="ECO:0000256" key="3">
    <source>
        <dbReference type="ARBA" id="ARBA00022692"/>
    </source>
</evidence>
<evidence type="ECO:0000256" key="2">
    <source>
        <dbReference type="ARBA" id="ARBA00022448"/>
    </source>
</evidence>
<dbReference type="InterPro" id="IPR011701">
    <property type="entry name" value="MFS"/>
</dbReference>
<feature type="domain" description="Major facilitator superfamily (MFS) profile" evidence="7">
    <location>
        <begin position="1"/>
        <end position="368"/>
    </location>
</feature>
<keyword evidence="3 6" id="KW-0812">Transmembrane</keyword>
<dbReference type="SUPFAM" id="SSF103473">
    <property type="entry name" value="MFS general substrate transporter"/>
    <property type="match status" value="1"/>
</dbReference>
<feature type="transmembrane region" description="Helical" evidence="6">
    <location>
        <begin position="250"/>
        <end position="270"/>
    </location>
</feature>
<dbReference type="PANTHER" id="PTHR42718">
    <property type="entry name" value="MAJOR FACILITATOR SUPERFAMILY MULTIDRUG TRANSPORTER MFSC"/>
    <property type="match status" value="1"/>
</dbReference>
<feature type="transmembrane region" description="Helical" evidence="6">
    <location>
        <begin position="29"/>
        <end position="51"/>
    </location>
</feature>
<dbReference type="PROSITE" id="PS50850">
    <property type="entry name" value="MFS"/>
    <property type="match status" value="1"/>
</dbReference>
<keyword evidence="5 6" id="KW-0472">Membrane</keyword>
<name>A0AA97CYY7_9ACTN</name>
<evidence type="ECO:0000256" key="1">
    <source>
        <dbReference type="ARBA" id="ARBA00004651"/>
    </source>
</evidence>
<comment type="subcellular location">
    <subcellularLocation>
        <location evidence="1">Cell membrane</location>
        <topology evidence="1">Multi-pass membrane protein</topology>
    </subcellularLocation>
</comment>
<feature type="transmembrane region" description="Helical" evidence="6">
    <location>
        <begin position="58"/>
        <end position="78"/>
    </location>
</feature>
<feature type="transmembrane region" description="Helical" evidence="6">
    <location>
        <begin position="119"/>
        <end position="142"/>
    </location>
</feature>
<evidence type="ECO:0000256" key="6">
    <source>
        <dbReference type="SAM" id="Phobius"/>
    </source>
</evidence>
<dbReference type="Gene3D" id="1.20.1250.20">
    <property type="entry name" value="MFS general substrate transporter like domains"/>
    <property type="match status" value="2"/>
</dbReference>
<accession>A0AA97CYY7</accession>
<dbReference type="GO" id="GO:0005886">
    <property type="term" value="C:plasma membrane"/>
    <property type="evidence" value="ECO:0007669"/>
    <property type="project" value="UniProtKB-SubCell"/>
</dbReference>
<dbReference type="EMBL" id="CP128986">
    <property type="protein sequence ID" value="WOC13912.1"/>
    <property type="molecule type" value="Genomic_DNA"/>
</dbReference>
<feature type="transmembrane region" description="Helical" evidence="6">
    <location>
        <begin position="340"/>
        <end position="363"/>
    </location>
</feature>
<keyword evidence="4 6" id="KW-1133">Transmembrane helix</keyword>
<sequence length="368" mass="36802">MFLVLLDVLAMNVAMPALGRTFHIGREHWSLLVDAYTAPLAIGLLPAGWLVDRIGSRRALLGGLAVFAAASTLGAAGWSWESVLIARCVQGVAASAMLPAGLAALTTTWRAPAERARALGTWSAVSAVATAVGPAVGGVLVAQAGWRAVFWINVPLALLALLGVSLLAPAGRPSTERGGPSRPVALVVSVIAAAVMTSGANGMLQVLTVYLQDGLRLAAGPAGAVLLLATAPFVLLGPTTGPLVTRYGRCAVAAVGLVIGGVGLVSVGRLSGTLGLVPALLGIGVGLGLMSAAIVGETMAAWPARPGFAGGLNNAMRQVGTSIGVVVGGGFTVHDAGPVVVRHAGVAAGAWWLGGAVLVLAGFSRRDR</sequence>
<dbReference type="Pfam" id="PF07690">
    <property type="entry name" value="MFS_1"/>
    <property type="match status" value="1"/>
</dbReference>
<keyword evidence="2" id="KW-0813">Transport</keyword>
<dbReference type="CDD" id="cd17321">
    <property type="entry name" value="MFS_MMR_MDR_like"/>
    <property type="match status" value="1"/>
</dbReference>
<dbReference type="InterPro" id="IPR036259">
    <property type="entry name" value="MFS_trans_sf"/>
</dbReference>
<evidence type="ECO:0000256" key="5">
    <source>
        <dbReference type="ARBA" id="ARBA00023136"/>
    </source>
</evidence>
<feature type="transmembrane region" description="Helical" evidence="6">
    <location>
        <begin position="183"/>
        <end position="211"/>
    </location>
</feature>
<dbReference type="PANTHER" id="PTHR42718:SF9">
    <property type="entry name" value="MAJOR FACILITATOR SUPERFAMILY MULTIDRUG TRANSPORTER MFSC"/>
    <property type="match status" value="1"/>
</dbReference>
<proteinExistence type="predicted"/>
<reference evidence="8" key="1">
    <citation type="submission" date="2023-06" db="EMBL/GenBank/DDBJ databases">
        <title>Gordonia sp. nov. and Pseudochrobactrum sp. nov., two species isolated from the burying beetle Nicrophorus vespilloides.</title>
        <authorList>
            <person name="Poehlein A."/>
            <person name="Guzman J."/>
            <person name="Daniel R."/>
            <person name="Vilcinskas A."/>
        </authorList>
    </citation>
    <scope>NUCLEOTIDE SEQUENCE</scope>
    <source>
        <strain evidence="8">MP11Mi</strain>
    </source>
</reference>
<gene>
    <name evidence="8" type="primary">mdtD_2</name>
    <name evidence="8" type="ORF">MP11Mi_30240</name>
</gene>
<organism evidence="8">
    <name type="scientific">Gordonia sp. MP11Mi</name>
    <dbReference type="NCBI Taxonomy" id="3022769"/>
    <lineage>
        <taxon>Bacteria</taxon>
        <taxon>Bacillati</taxon>
        <taxon>Actinomycetota</taxon>
        <taxon>Actinomycetes</taxon>
        <taxon>Mycobacteriales</taxon>
        <taxon>Gordoniaceae</taxon>
        <taxon>Gordonia</taxon>
    </lineage>
</organism>
<dbReference type="AlphaFoldDB" id="A0AA97CYY7"/>
<evidence type="ECO:0000259" key="7">
    <source>
        <dbReference type="PROSITE" id="PS50850"/>
    </source>
</evidence>
<feature type="transmembrane region" description="Helical" evidence="6">
    <location>
        <begin position="276"/>
        <end position="295"/>
    </location>
</feature>
<evidence type="ECO:0000256" key="4">
    <source>
        <dbReference type="ARBA" id="ARBA00022989"/>
    </source>
</evidence>
<dbReference type="InterPro" id="IPR020846">
    <property type="entry name" value="MFS_dom"/>
</dbReference>
<feature type="transmembrane region" description="Helical" evidence="6">
    <location>
        <begin position="148"/>
        <end position="171"/>
    </location>
</feature>
<feature type="transmembrane region" description="Helical" evidence="6">
    <location>
        <begin position="217"/>
        <end position="238"/>
    </location>
</feature>